<keyword evidence="5 8" id="KW-1133">Transmembrane helix</keyword>
<keyword evidence="4 8" id="KW-0812">Transmembrane</keyword>
<feature type="domain" description="Major facilitator superfamily (MFS) profile" evidence="9">
    <location>
        <begin position="214"/>
        <end position="467"/>
    </location>
</feature>
<dbReference type="InterPro" id="IPR036259">
    <property type="entry name" value="MFS_trans_sf"/>
</dbReference>
<feature type="transmembrane region" description="Helical" evidence="8">
    <location>
        <begin position="210"/>
        <end position="230"/>
    </location>
</feature>
<comment type="caution">
    <text evidence="10">The sequence shown here is derived from an EMBL/GenBank/DDBJ whole genome shotgun (WGS) entry which is preliminary data.</text>
</comment>
<keyword evidence="6 8" id="KW-0472">Membrane</keyword>
<reference evidence="10 11" key="1">
    <citation type="submission" date="2016-08" db="EMBL/GenBank/DDBJ databases">
        <title>Genome sequence of Clavibacter michiganensis spp strain CFBP8017.</title>
        <authorList>
            <person name="Thapa S.P."/>
            <person name="Coaker G."/>
            <person name="Jacques M.-A."/>
        </authorList>
    </citation>
    <scope>NUCLEOTIDE SEQUENCE [LARGE SCALE GENOMIC DNA]</scope>
    <source>
        <strain evidence="10">CFBP8017</strain>
    </source>
</reference>
<dbReference type="InterPro" id="IPR010290">
    <property type="entry name" value="TM_effector"/>
</dbReference>
<organism evidence="10 11">
    <name type="scientific">Clavibacter michiganensis</name>
    <dbReference type="NCBI Taxonomy" id="28447"/>
    <lineage>
        <taxon>Bacteria</taxon>
        <taxon>Bacillati</taxon>
        <taxon>Actinomycetota</taxon>
        <taxon>Actinomycetes</taxon>
        <taxon>Micrococcales</taxon>
        <taxon>Microbacteriaceae</taxon>
        <taxon>Clavibacter</taxon>
    </lineage>
</organism>
<evidence type="ECO:0000256" key="5">
    <source>
        <dbReference type="ARBA" id="ARBA00022989"/>
    </source>
</evidence>
<dbReference type="PANTHER" id="PTHR23513">
    <property type="entry name" value="INTEGRAL MEMBRANE EFFLUX PROTEIN-RELATED"/>
    <property type="match status" value="1"/>
</dbReference>
<sequence length="467" mass="48214">MISTSVEIHSRETTQRHVSTPPETSTIPIPDERQVRGSHFVDLTPLKESPAFARLWAGNAIAGIGSQMTIVAIGLHVYELTGSTGAVALVGVLSLVPMILAGLYGGMLADAFDRRKVALIASCAAWGSTIALAALAWTHAETVWSLYALSILNAVAATVIGTSRQAILPRILPPQLLPAASALGGISLGVMVTVGPALAGVLVASVGFQWTYTVDAVLFLAAFTGVLALPRIAPEGEVQRPGLASIRYGLGFLRTAPNIRMSFIVDIIAMTLGQPRVLFPAVGAVVLGGGPVTVGILTAAGAVGSLVSSVLSGSVGRVTRHGRAIRLAIVAYGLSTAGFGLVLLLASQPGVLHGIGSRIEDASVPGIVAASVLLACTGAADNISSIFRNTMLQTAVPDNMRGRLQGIFIVVVTGGPRLGDAYIGIVTAFAALWVPSLVGGLLIAVVVWILIRSLPSFEHYDSREPTP</sequence>
<dbReference type="AlphaFoldDB" id="A0A251YUX8"/>
<feature type="transmembrane region" description="Helical" evidence="8">
    <location>
        <begin position="84"/>
        <end position="105"/>
    </location>
</feature>
<dbReference type="SUPFAM" id="SSF103473">
    <property type="entry name" value="MFS general substrate transporter"/>
    <property type="match status" value="1"/>
</dbReference>
<evidence type="ECO:0000256" key="2">
    <source>
        <dbReference type="ARBA" id="ARBA00022448"/>
    </source>
</evidence>
<name>A0A251YUX8_9MICO</name>
<keyword evidence="2" id="KW-0813">Transport</keyword>
<feature type="transmembrane region" description="Helical" evidence="8">
    <location>
        <begin position="366"/>
        <end position="387"/>
    </location>
</feature>
<keyword evidence="3" id="KW-1003">Cell membrane</keyword>
<dbReference type="Proteomes" id="UP000195011">
    <property type="component" value="Unassembled WGS sequence"/>
</dbReference>
<feature type="transmembrane region" description="Helical" evidence="8">
    <location>
        <begin position="431"/>
        <end position="451"/>
    </location>
</feature>
<dbReference type="CDD" id="cd06173">
    <property type="entry name" value="MFS_MefA_like"/>
    <property type="match status" value="1"/>
</dbReference>
<evidence type="ECO:0000256" key="3">
    <source>
        <dbReference type="ARBA" id="ARBA00022475"/>
    </source>
</evidence>
<dbReference type="Gene3D" id="1.20.1250.20">
    <property type="entry name" value="MFS general substrate transporter like domains"/>
    <property type="match status" value="1"/>
</dbReference>
<dbReference type="InterPro" id="IPR020846">
    <property type="entry name" value="MFS_dom"/>
</dbReference>
<feature type="transmembrane region" description="Helical" evidence="8">
    <location>
        <begin position="117"/>
        <end position="137"/>
    </location>
</feature>
<evidence type="ECO:0000313" key="11">
    <source>
        <dbReference type="Proteomes" id="UP000195011"/>
    </source>
</evidence>
<feature type="transmembrane region" description="Helical" evidence="8">
    <location>
        <begin position="55"/>
        <end position="78"/>
    </location>
</feature>
<evidence type="ECO:0000256" key="7">
    <source>
        <dbReference type="SAM" id="MobiDB-lite"/>
    </source>
</evidence>
<protein>
    <submittedName>
        <fullName evidence="10">Enterobactin exporter EntS</fullName>
    </submittedName>
</protein>
<dbReference type="EMBL" id="MDJY01000013">
    <property type="protein sequence ID" value="OUE28031.1"/>
    <property type="molecule type" value="Genomic_DNA"/>
</dbReference>
<feature type="transmembrane region" description="Helical" evidence="8">
    <location>
        <begin position="292"/>
        <end position="312"/>
    </location>
</feature>
<feature type="transmembrane region" description="Helical" evidence="8">
    <location>
        <begin position="407"/>
        <end position="425"/>
    </location>
</feature>
<dbReference type="PROSITE" id="PS50850">
    <property type="entry name" value="MFS"/>
    <property type="match status" value="1"/>
</dbReference>
<feature type="transmembrane region" description="Helical" evidence="8">
    <location>
        <begin position="324"/>
        <end position="346"/>
    </location>
</feature>
<evidence type="ECO:0000256" key="1">
    <source>
        <dbReference type="ARBA" id="ARBA00004429"/>
    </source>
</evidence>
<feature type="region of interest" description="Disordered" evidence="7">
    <location>
        <begin position="1"/>
        <end position="27"/>
    </location>
</feature>
<proteinExistence type="predicted"/>
<accession>A0A251YUX8</accession>
<dbReference type="PANTHER" id="PTHR23513:SF9">
    <property type="entry name" value="ENTEROBACTIN EXPORTER ENTS"/>
    <property type="match status" value="1"/>
</dbReference>
<dbReference type="GO" id="GO:0022857">
    <property type="term" value="F:transmembrane transporter activity"/>
    <property type="evidence" value="ECO:0007669"/>
    <property type="project" value="InterPro"/>
</dbReference>
<gene>
    <name evidence="10" type="primary">entS_1</name>
    <name evidence="10" type="ORF">BFL36_02225</name>
</gene>
<feature type="transmembrane region" description="Helical" evidence="8">
    <location>
        <begin position="182"/>
        <end position="204"/>
    </location>
</feature>
<evidence type="ECO:0000256" key="4">
    <source>
        <dbReference type="ARBA" id="ARBA00022692"/>
    </source>
</evidence>
<evidence type="ECO:0000256" key="6">
    <source>
        <dbReference type="ARBA" id="ARBA00023136"/>
    </source>
</evidence>
<feature type="transmembrane region" description="Helical" evidence="8">
    <location>
        <begin position="143"/>
        <end position="161"/>
    </location>
</feature>
<comment type="subcellular location">
    <subcellularLocation>
        <location evidence="1">Cell inner membrane</location>
        <topology evidence="1">Multi-pass membrane protein</topology>
    </subcellularLocation>
</comment>
<evidence type="ECO:0000256" key="8">
    <source>
        <dbReference type="SAM" id="Phobius"/>
    </source>
</evidence>
<dbReference type="GO" id="GO:0005886">
    <property type="term" value="C:plasma membrane"/>
    <property type="evidence" value="ECO:0007669"/>
    <property type="project" value="UniProtKB-SubCell"/>
</dbReference>
<dbReference type="Pfam" id="PF05977">
    <property type="entry name" value="MFS_3"/>
    <property type="match status" value="1"/>
</dbReference>
<evidence type="ECO:0000313" key="10">
    <source>
        <dbReference type="EMBL" id="OUE28031.1"/>
    </source>
</evidence>
<evidence type="ECO:0000259" key="9">
    <source>
        <dbReference type="PROSITE" id="PS50850"/>
    </source>
</evidence>